<keyword evidence="10" id="KW-1133">Transmembrane helix</keyword>
<keyword evidence="3" id="KW-0597">Phosphoprotein</keyword>
<evidence type="ECO:0000256" key="9">
    <source>
        <dbReference type="PROSITE-ProRule" id="PRU00339"/>
    </source>
</evidence>
<dbReference type="EMBL" id="QKTW01000003">
    <property type="protein sequence ID" value="PZF74583.1"/>
    <property type="molecule type" value="Genomic_DNA"/>
</dbReference>
<dbReference type="InterPro" id="IPR011990">
    <property type="entry name" value="TPR-like_helical_dom_sf"/>
</dbReference>
<evidence type="ECO:0000256" key="3">
    <source>
        <dbReference type="ARBA" id="ARBA00022553"/>
    </source>
</evidence>
<dbReference type="Pfam" id="PF07730">
    <property type="entry name" value="HisKA_3"/>
    <property type="match status" value="1"/>
</dbReference>
<evidence type="ECO:0000313" key="14">
    <source>
        <dbReference type="Proteomes" id="UP000248745"/>
    </source>
</evidence>
<keyword evidence="7" id="KW-0067">ATP-binding</keyword>
<feature type="repeat" description="TPR" evidence="9">
    <location>
        <begin position="205"/>
        <end position="238"/>
    </location>
</feature>
<dbReference type="GO" id="GO:0000155">
    <property type="term" value="F:phosphorelay sensor kinase activity"/>
    <property type="evidence" value="ECO:0007669"/>
    <property type="project" value="InterPro"/>
</dbReference>
<dbReference type="SUPFAM" id="SSF55874">
    <property type="entry name" value="ATPase domain of HSP90 chaperone/DNA topoisomerase II/histidine kinase"/>
    <property type="match status" value="1"/>
</dbReference>
<dbReference type="SUPFAM" id="SSF48452">
    <property type="entry name" value="TPR-like"/>
    <property type="match status" value="2"/>
</dbReference>
<dbReference type="Gene3D" id="3.30.565.10">
    <property type="entry name" value="Histidine kinase-like ATPase, C-terminal domain"/>
    <property type="match status" value="1"/>
</dbReference>
<reference evidence="13 14" key="1">
    <citation type="submission" date="2018-06" db="EMBL/GenBank/DDBJ databases">
        <title>Mucibacter soli gen. nov., sp. nov., a new member of the family Chitinophagaceae producing mucin.</title>
        <authorList>
            <person name="Kim M.-K."/>
            <person name="Park S."/>
            <person name="Kim T.-S."/>
            <person name="Joung Y."/>
            <person name="Han J.-H."/>
            <person name="Kim S.B."/>
        </authorList>
    </citation>
    <scope>NUCLEOTIDE SEQUENCE [LARGE SCALE GENOMIC DNA]</scope>
    <source>
        <strain evidence="13 14">R1-15</strain>
    </source>
</reference>
<dbReference type="Gene3D" id="1.20.5.1930">
    <property type="match status" value="1"/>
</dbReference>
<dbReference type="InterPro" id="IPR011712">
    <property type="entry name" value="Sig_transdc_His_kin_sub3_dim/P"/>
</dbReference>
<dbReference type="Gene3D" id="1.25.40.10">
    <property type="entry name" value="Tetratricopeptide repeat domain"/>
    <property type="match status" value="3"/>
</dbReference>
<evidence type="ECO:0000256" key="5">
    <source>
        <dbReference type="ARBA" id="ARBA00022741"/>
    </source>
</evidence>
<evidence type="ECO:0000313" key="13">
    <source>
        <dbReference type="EMBL" id="PZF74583.1"/>
    </source>
</evidence>
<feature type="chain" id="PRO_5015893994" description="histidine kinase" evidence="11">
    <location>
        <begin position="24"/>
        <end position="659"/>
    </location>
</feature>
<dbReference type="Pfam" id="PF13424">
    <property type="entry name" value="TPR_12"/>
    <property type="match status" value="2"/>
</dbReference>
<comment type="caution">
    <text evidence="13">The sequence shown here is derived from an EMBL/GenBank/DDBJ whole genome shotgun (WGS) entry which is preliminary data.</text>
</comment>
<keyword evidence="9" id="KW-0802">TPR repeat</keyword>
<feature type="signal peptide" evidence="11">
    <location>
        <begin position="1"/>
        <end position="23"/>
    </location>
</feature>
<sequence>MRKLFYIFLLIFSLVSASRNAMAQDFKKVRQQTFTDVQPADTVYIKKLINAGMKLRWIKPDSSMALLQKAETLSTQIHYINGIAKSLMNMGITAMSQDNYKQSYIYYQQAYPYCKISTNKSYLTTLFINIGTTYYYQGLYDKAAAVEYFTLQYLKQRNIIDANYAILYANIAAVMLTSDQYQKALDYTREGEAVARKYKLYNPLTYILNNKGTAYQKLNQPQLAYQNFSEALEISRQHKFKEEEQAQLNSLGDLMLDANQPEKALSYFEQSLRVSDSTNPLFGSIQPNYHIGLVQLKLKNYQKAEEALRKAESRLRQSGIHDNEADIYEAIADLYEQTGRYKEALEKYHVYTKLKDSLLSKDKMKAIAQIEMKYNSAQKDKSLAEKQLLINTQQNELQQKNIWIAIAAGSIALLFLFIIGIYRNYRNKQKIQSDRIHILQQQREILQLKSIMHGEEQERTRLARELHDGIGGMLAAIRMHLSMTQKRAADGKNVDAEPILHMIDDTITEVRKTAHNLMPDILLRHGLIQSLRIYCANISSGTGLHVDLQVHNEISAFDTSVELHIYRIVQELIQNIIKHAQATDVTIQIRQLEDALVIMVEDNGTGFDTDEAAGGIGMKNLQSRVQTLQGIFSVESEKDHGTTTYIEFNLHELLKTATV</sequence>
<organism evidence="13 14">
    <name type="scientific">Taibaiella soli</name>
    <dbReference type="NCBI Taxonomy" id="1649169"/>
    <lineage>
        <taxon>Bacteria</taxon>
        <taxon>Pseudomonadati</taxon>
        <taxon>Bacteroidota</taxon>
        <taxon>Chitinophagia</taxon>
        <taxon>Chitinophagales</taxon>
        <taxon>Chitinophagaceae</taxon>
        <taxon>Taibaiella</taxon>
    </lineage>
</organism>
<feature type="transmembrane region" description="Helical" evidence="10">
    <location>
        <begin position="402"/>
        <end position="422"/>
    </location>
</feature>
<protein>
    <recommendedName>
        <fullName evidence="2">histidine kinase</fullName>
        <ecNumber evidence="2">2.7.13.3</ecNumber>
    </recommendedName>
</protein>
<evidence type="ECO:0000256" key="7">
    <source>
        <dbReference type="ARBA" id="ARBA00022840"/>
    </source>
</evidence>
<dbReference type="Proteomes" id="UP000248745">
    <property type="component" value="Unassembled WGS sequence"/>
</dbReference>
<proteinExistence type="predicted"/>
<dbReference type="InterPro" id="IPR005467">
    <property type="entry name" value="His_kinase_dom"/>
</dbReference>
<dbReference type="InterPro" id="IPR036890">
    <property type="entry name" value="HATPase_C_sf"/>
</dbReference>
<keyword evidence="10" id="KW-0812">Transmembrane</keyword>
<dbReference type="InterPro" id="IPR019734">
    <property type="entry name" value="TPR_rpt"/>
</dbReference>
<keyword evidence="10" id="KW-0472">Membrane</keyword>
<dbReference type="AlphaFoldDB" id="A0A2W2C3A0"/>
<evidence type="ECO:0000256" key="2">
    <source>
        <dbReference type="ARBA" id="ARBA00012438"/>
    </source>
</evidence>
<dbReference type="Pfam" id="PF02518">
    <property type="entry name" value="HATPase_c"/>
    <property type="match status" value="1"/>
</dbReference>
<accession>A0A2W2C3A0</accession>
<keyword evidence="8" id="KW-0902">Two-component regulatory system</keyword>
<dbReference type="InterPro" id="IPR050482">
    <property type="entry name" value="Sensor_HK_TwoCompSys"/>
</dbReference>
<dbReference type="SMART" id="SM00387">
    <property type="entry name" value="HATPase_c"/>
    <property type="match status" value="1"/>
</dbReference>
<evidence type="ECO:0000256" key="10">
    <source>
        <dbReference type="SAM" id="Phobius"/>
    </source>
</evidence>
<dbReference type="CDD" id="cd16917">
    <property type="entry name" value="HATPase_UhpB-NarQ-NarX-like"/>
    <property type="match status" value="1"/>
</dbReference>
<dbReference type="GO" id="GO:0046983">
    <property type="term" value="F:protein dimerization activity"/>
    <property type="evidence" value="ECO:0007669"/>
    <property type="project" value="InterPro"/>
</dbReference>
<evidence type="ECO:0000256" key="6">
    <source>
        <dbReference type="ARBA" id="ARBA00022777"/>
    </source>
</evidence>
<name>A0A2W2C3A0_9BACT</name>
<comment type="catalytic activity">
    <reaction evidence="1">
        <text>ATP + protein L-histidine = ADP + protein N-phospho-L-histidine.</text>
        <dbReference type="EC" id="2.7.13.3"/>
    </reaction>
</comment>
<dbReference type="EC" id="2.7.13.3" evidence="2"/>
<keyword evidence="6" id="KW-0418">Kinase</keyword>
<evidence type="ECO:0000256" key="8">
    <source>
        <dbReference type="ARBA" id="ARBA00023012"/>
    </source>
</evidence>
<keyword evidence="4" id="KW-0808">Transferase</keyword>
<dbReference type="PROSITE" id="PS50109">
    <property type="entry name" value="HIS_KIN"/>
    <property type="match status" value="1"/>
</dbReference>
<keyword evidence="5" id="KW-0547">Nucleotide-binding</keyword>
<dbReference type="GO" id="GO:0005524">
    <property type="term" value="F:ATP binding"/>
    <property type="evidence" value="ECO:0007669"/>
    <property type="project" value="UniProtKB-KW"/>
</dbReference>
<dbReference type="PANTHER" id="PTHR24421:SF10">
    <property type="entry name" value="NITRATE_NITRITE SENSOR PROTEIN NARQ"/>
    <property type="match status" value="1"/>
</dbReference>
<dbReference type="PROSITE" id="PS50005">
    <property type="entry name" value="TPR"/>
    <property type="match status" value="2"/>
</dbReference>
<evidence type="ECO:0000256" key="11">
    <source>
        <dbReference type="SAM" id="SignalP"/>
    </source>
</evidence>
<dbReference type="InterPro" id="IPR003594">
    <property type="entry name" value="HATPase_dom"/>
</dbReference>
<evidence type="ECO:0000256" key="4">
    <source>
        <dbReference type="ARBA" id="ARBA00022679"/>
    </source>
</evidence>
<feature type="repeat" description="TPR" evidence="9">
    <location>
        <begin position="245"/>
        <end position="278"/>
    </location>
</feature>
<keyword evidence="14" id="KW-1185">Reference proteome</keyword>
<evidence type="ECO:0000259" key="12">
    <source>
        <dbReference type="PROSITE" id="PS50109"/>
    </source>
</evidence>
<gene>
    <name evidence="13" type="ORF">DN068_03125</name>
</gene>
<dbReference type="GO" id="GO:0016020">
    <property type="term" value="C:membrane"/>
    <property type="evidence" value="ECO:0007669"/>
    <property type="project" value="InterPro"/>
</dbReference>
<dbReference type="SMART" id="SM00028">
    <property type="entry name" value="TPR"/>
    <property type="match status" value="6"/>
</dbReference>
<keyword evidence="11" id="KW-0732">Signal</keyword>
<feature type="domain" description="Histidine kinase" evidence="12">
    <location>
        <begin position="461"/>
        <end position="652"/>
    </location>
</feature>
<dbReference type="PANTHER" id="PTHR24421">
    <property type="entry name" value="NITRATE/NITRITE SENSOR PROTEIN NARX-RELATED"/>
    <property type="match status" value="1"/>
</dbReference>
<dbReference type="RefSeq" id="WP_110997423.1">
    <property type="nucleotide sequence ID" value="NZ_QKTW01000003.1"/>
</dbReference>
<dbReference type="OrthoDB" id="613934at2"/>
<evidence type="ECO:0000256" key="1">
    <source>
        <dbReference type="ARBA" id="ARBA00000085"/>
    </source>
</evidence>